<comment type="caution">
    <text evidence="11">The sequence shown here is derived from an EMBL/GenBank/DDBJ whole genome shotgun (WGS) entry which is preliminary data.</text>
</comment>
<dbReference type="InterPro" id="IPR006094">
    <property type="entry name" value="Oxid_FAD_bind_N"/>
</dbReference>
<feature type="transmembrane region" description="Helical" evidence="9">
    <location>
        <begin position="29"/>
        <end position="52"/>
    </location>
</feature>
<organism evidence="11 12">
    <name type="scientific">Oopsacas minuta</name>
    <dbReference type="NCBI Taxonomy" id="111878"/>
    <lineage>
        <taxon>Eukaryota</taxon>
        <taxon>Metazoa</taxon>
        <taxon>Porifera</taxon>
        <taxon>Hexactinellida</taxon>
        <taxon>Hexasterophora</taxon>
        <taxon>Lyssacinosida</taxon>
        <taxon>Leucopsacidae</taxon>
        <taxon>Oopsacas</taxon>
    </lineage>
</organism>
<protein>
    <recommendedName>
        <fullName evidence="2">Delta(24)-sterol reductase</fullName>
        <ecNumber evidence="2">1.3.1.72</ecNumber>
    </recommendedName>
</protein>
<evidence type="ECO:0000256" key="2">
    <source>
        <dbReference type="ARBA" id="ARBA00012405"/>
    </source>
</evidence>
<evidence type="ECO:0000256" key="1">
    <source>
        <dbReference type="ARBA" id="ARBA00004167"/>
    </source>
</evidence>
<dbReference type="GO" id="GO:0071949">
    <property type="term" value="F:FAD binding"/>
    <property type="evidence" value="ECO:0007669"/>
    <property type="project" value="InterPro"/>
</dbReference>
<dbReference type="GO" id="GO:0000246">
    <property type="term" value="F:Delta24(24-1) sterol reductase activity"/>
    <property type="evidence" value="ECO:0007669"/>
    <property type="project" value="TreeGrafter"/>
</dbReference>
<evidence type="ECO:0000256" key="3">
    <source>
        <dbReference type="ARBA" id="ARBA00022692"/>
    </source>
</evidence>
<sequence length="516" mass="60128">MKEWLVCLTPVFIAIFLFLYFKFEYVLTHHRGLFVCIFLLPISFIYELYFCLRNRVVIYLHSAPENHLKRVQQVQDSVKKWAVEGRGRRMCTARPSFLTVSMKYSAYKDTHWKVPINLHDILDIDIQHKKCKVEPLVTMGQISASLNPLGWTLPVLPELDDLTVGGLIMGVGIETSSHIYGLFQHTCISYDVILSDGSLMHCNADSNKNMFYAIPWSYGTLGFLVAVEIMIVPAKPFVEITYFPYNEVSKLVEKFKLESNKNESDFVEGVILTKSAGVVMTGKLCDTPKSENLINRIGRFWKPWFFTHVNTFLTKGIATEYIPLRDYYHRHTRSLFWEMQDIIPFGNNPVFRYTCGWMVPPKISLLKLTQTNTTKRLYDEKHVTQDILLPIETLSETLTVFNEEFNVYPLWLCPFKLPNNPGLVHPKEPETVMYVDVGAYGVPKIQNFNAKNALRSVEAFTRRVNGFQMMYADTRMTREEFRKMFDHELYDRMRKELKCENAFPEIYDKVGKHAWK</sequence>
<dbReference type="GO" id="GO:0008202">
    <property type="term" value="P:steroid metabolic process"/>
    <property type="evidence" value="ECO:0007669"/>
    <property type="project" value="TreeGrafter"/>
</dbReference>
<dbReference type="PROSITE" id="PS51387">
    <property type="entry name" value="FAD_PCMH"/>
    <property type="match status" value="1"/>
</dbReference>
<dbReference type="SUPFAM" id="SSF56176">
    <property type="entry name" value="FAD-binding/transporter-associated domain-like"/>
    <property type="match status" value="1"/>
</dbReference>
<feature type="transmembrane region" description="Helical" evidence="9">
    <location>
        <begin position="5"/>
        <end position="23"/>
    </location>
</feature>
<dbReference type="GO" id="GO:0050614">
    <property type="term" value="F:Delta24-sterol reductase activity"/>
    <property type="evidence" value="ECO:0007669"/>
    <property type="project" value="UniProtKB-EC"/>
</dbReference>
<comment type="subcellular location">
    <subcellularLocation>
        <location evidence="1">Membrane</location>
        <topology evidence="1">Single-pass membrane protein</topology>
    </subcellularLocation>
</comment>
<dbReference type="GO" id="GO:0016020">
    <property type="term" value="C:membrane"/>
    <property type="evidence" value="ECO:0007669"/>
    <property type="project" value="UniProtKB-SubCell"/>
</dbReference>
<dbReference type="EC" id="1.3.1.72" evidence="2"/>
<evidence type="ECO:0000313" key="12">
    <source>
        <dbReference type="Proteomes" id="UP001165289"/>
    </source>
</evidence>
<evidence type="ECO:0000256" key="8">
    <source>
        <dbReference type="ARBA" id="ARBA00052927"/>
    </source>
</evidence>
<feature type="domain" description="FAD-binding PCMH-type" evidence="10">
    <location>
        <begin position="49"/>
        <end position="234"/>
    </location>
</feature>
<comment type="catalytic activity">
    <reaction evidence="7">
        <text>lanosterol + NADPH + H(+) = 24,25-dihydrolanosterol + NADP(+)</text>
        <dbReference type="Rhea" id="RHEA:33919"/>
        <dbReference type="ChEBI" id="CHEBI:15378"/>
        <dbReference type="ChEBI" id="CHEBI:16521"/>
        <dbReference type="ChEBI" id="CHEBI:28113"/>
        <dbReference type="ChEBI" id="CHEBI:57783"/>
        <dbReference type="ChEBI" id="CHEBI:58349"/>
    </reaction>
    <physiologicalReaction direction="left-to-right" evidence="7">
        <dbReference type="Rhea" id="RHEA:33920"/>
    </physiologicalReaction>
</comment>
<keyword evidence="4 9" id="KW-1133">Transmembrane helix</keyword>
<evidence type="ECO:0000259" key="10">
    <source>
        <dbReference type="PROSITE" id="PS51387"/>
    </source>
</evidence>
<evidence type="ECO:0000256" key="6">
    <source>
        <dbReference type="ARBA" id="ARBA00023136"/>
    </source>
</evidence>
<dbReference type="Gene3D" id="3.30.465.10">
    <property type="match status" value="1"/>
</dbReference>
<dbReference type="Pfam" id="PF01565">
    <property type="entry name" value="FAD_binding_4"/>
    <property type="match status" value="1"/>
</dbReference>
<feature type="transmembrane region" description="Helical" evidence="9">
    <location>
        <begin position="210"/>
        <end position="232"/>
    </location>
</feature>
<evidence type="ECO:0000256" key="4">
    <source>
        <dbReference type="ARBA" id="ARBA00022989"/>
    </source>
</evidence>
<dbReference type="AlphaFoldDB" id="A0AAV7KM38"/>
<dbReference type="PANTHER" id="PTHR10801:SF0">
    <property type="entry name" value="DELTA(24)-STEROL REDUCTASE"/>
    <property type="match status" value="1"/>
</dbReference>
<keyword evidence="12" id="KW-1185">Reference proteome</keyword>
<dbReference type="InterPro" id="IPR040165">
    <property type="entry name" value="Diminuto-like"/>
</dbReference>
<dbReference type="InterPro" id="IPR016169">
    <property type="entry name" value="FAD-bd_PCMH_sub2"/>
</dbReference>
<dbReference type="InterPro" id="IPR036318">
    <property type="entry name" value="FAD-bd_PCMH-like_sf"/>
</dbReference>
<dbReference type="GO" id="GO:0005737">
    <property type="term" value="C:cytoplasm"/>
    <property type="evidence" value="ECO:0007669"/>
    <property type="project" value="TreeGrafter"/>
</dbReference>
<dbReference type="InterPro" id="IPR016166">
    <property type="entry name" value="FAD-bd_PCMH"/>
</dbReference>
<gene>
    <name evidence="11" type="ORF">LOD99_9704</name>
</gene>
<dbReference type="PANTHER" id="PTHR10801">
    <property type="entry name" value="24-DEHYDROCHOLESTEROL REDUCTASE"/>
    <property type="match status" value="1"/>
</dbReference>
<evidence type="ECO:0000256" key="7">
    <source>
        <dbReference type="ARBA" id="ARBA00051033"/>
    </source>
</evidence>
<evidence type="ECO:0000256" key="9">
    <source>
        <dbReference type="SAM" id="Phobius"/>
    </source>
</evidence>
<name>A0AAV7KM38_9METZ</name>
<comment type="catalytic activity">
    <reaction evidence="8">
        <text>5alpha-cholest-8-en-3beta-ol + NADP(+) = zymosterol + NADPH + H(+)</text>
        <dbReference type="Rhea" id="RHEA:36399"/>
        <dbReference type="ChEBI" id="CHEBI:15378"/>
        <dbReference type="ChEBI" id="CHEBI:16608"/>
        <dbReference type="ChEBI" id="CHEBI:18252"/>
        <dbReference type="ChEBI" id="CHEBI:57783"/>
        <dbReference type="ChEBI" id="CHEBI:58349"/>
        <dbReference type="EC" id="1.3.1.72"/>
    </reaction>
    <physiologicalReaction direction="right-to-left" evidence="8">
        <dbReference type="Rhea" id="RHEA:36401"/>
    </physiologicalReaction>
</comment>
<dbReference type="FunFam" id="3.30.465.10:FF:000006">
    <property type="entry name" value="Delta(24)-sterol reductase"/>
    <property type="match status" value="1"/>
</dbReference>
<dbReference type="EMBL" id="JAKMXF010000003">
    <property type="protein sequence ID" value="KAI6661935.1"/>
    <property type="molecule type" value="Genomic_DNA"/>
</dbReference>
<evidence type="ECO:0000313" key="11">
    <source>
        <dbReference type="EMBL" id="KAI6661935.1"/>
    </source>
</evidence>
<keyword evidence="5" id="KW-0560">Oxidoreductase</keyword>
<keyword evidence="3 9" id="KW-0812">Transmembrane</keyword>
<accession>A0AAV7KM38</accession>
<evidence type="ECO:0000256" key="5">
    <source>
        <dbReference type="ARBA" id="ARBA00023002"/>
    </source>
</evidence>
<keyword evidence="6 9" id="KW-0472">Membrane</keyword>
<dbReference type="Proteomes" id="UP001165289">
    <property type="component" value="Unassembled WGS sequence"/>
</dbReference>
<reference evidence="11 12" key="1">
    <citation type="journal article" date="2023" name="BMC Biol.">
        <title>The compact genome of the sponge Oopsacas minuta (Hexactinellida) is lacking key metazoan core genes.</title>
        <authorList>
            <person name="Santini S."/>
            <person name="Schenkelaars Q."/>
            <person name="Jourda C."/>
            <person name="Duchesne M."/>
            <person name="Belahbib H."/>
            <person name="Rocher C."/>
            <person name="Selva M."/>
            <person name="Riesgo A."/>
            <person name="Vervoort M."/>
            <person name="Leys S.P."/>
            <person name="Kodjabachian L."/>
            <person name="Le Bivic A."/>
            <person name="Borchiellini C."/>
            <person name="Claverie J.M."/>
            <person name="Renard E."/>
        </authorList>
    </citation>
    <scope>NUCLEOTIDE SEQUENCE [LARGE SCALE GENOMIC DNA]</scope>
    <source>
        <strain evidence="11">SPO-2</strain>
    </source>
</reference>
<proteinExistence type="predicted"/>